<dbReference type="EMBL" id="JAAKFY010000021">
    <property type="protein sequence ID" value="KAF3839266.1"/>
    <property type="molecule type" value="Genomic_DNA"/>
</dbReference>
<feature type="region of interest" description="Disordered" evidence="1">
    <location>
        <begin position="63"/>
        <end position="87"/>
    </location>
</feature>
<dbReference type="PANTHER" id="PTHR32023:SF2">
    <property type="entry name" value="PILR ALPHA-ASSOCIATED NEURAL PROTEIN"/>
    <property type="match status" value="1"/>
</dbReference>
<reference evidence="2 3" key="1">
    <citation type="submission" date="2020-03" db="EMBL/GenBank/DDBJ databases">
        <title>Dissostichus mawsoni Genome sequencing and assembly.</title>
        <authorList>
            <person name="Park H."/>
        </authorList>
    </citation>
    <scope>NUCLEOTIDE SEQUENCE [LARGE SCALE GENOMIC DNA]</scope>
    <source>
        <strain evidence="2">DM0001</strain>
        <tissue evidence="2">Muscle</tissue>
    </source>
</reference>
<evidence type="ECO:0000256" key="1">
    <source>
        <dbReference type="SAM" id="MobiDB-lite"/>
    </source>
</evidence>
<dbReference type="PANTHER" id="PTHR32023">
    <property type="entry name" value="PILR ALPHA-ASSOCIATED NEURAL PROTEIN"/>
    <property type="match status" value="1"/>
</dbReference>
<gene>
    <name evidence="2" type="ORF">F7725_017983</name>
</gene>
<dbReference type="AlphaFoldDB" id="A0A7J5XQ67"/>
<dbReference type="InterPro" id="IPR039628">
    <property type="entry name" value="PIANP"/>
</dbReference>
<evidence type="ECO:0000313" key="2">
    <source>
        <dbReference type="EMBL" id="KAF3839266.1"/>
    </source>
</evidence>
<comment type="caution">
    <text evidence="2">The sequence shown here is derived from an EMBL/GenBank/DDBJ whole genome shotgun (WGS) entry which is preliminary data.</text>
</comment>
<accession>A0A7J5XQ67</accession>
<evidence type="ECO:0000313" key="3">
    <source>
        <dbReference type="Proteomes" id="UP000518266"/>
    </source>
</evidence>
<name>A0A7J5XQ67_DISMA</name>
<protein>
    <submittedName>
        <fullName evidence="2">Uncharacterized protein</fullName>
    </submittedName>
</protein>
<sequence length="109" mass="11726">MEGRRRRRRSLRKFYVTLTISSLLLLTAVVITAKLCYDRSCSQHPPPLSRGVAPPLSLALPRSLAPEDSRQTLHSSSSSSTDRERGGGVSWLCRLVCVLIGCGSSGGGA</sequence>
<dbReference type="GO" id="GO:0050776">
    <property type="term" value="P:regulation of immune response"/>
    <property type="evidence" value="ECO:0007669"/>
    <property type="project" value="InterPro"/>
</dbReference>
<dbReference type="GO" id="GO:0016020">
    <property type="term" value="C:membrane"/>
    <property type="evidence" value="ECO:0007669"/>
    <property type="project" value="TreeGrafter"/>
</dbReference>
<dbReference type="Proteomes" id="UP000518266">
    <property type="component" value="Unassembled WGS sequence"/>
</dbReference>
<proteinExistence type="predicted"/>
<keyword evidence="3" id="KW-1185">Reference proteome</keyword>
<organism evidence="2 3">
    <name type="scientific">Dissostichus mawsoni</name>
    <name type="common">Antarctic cod</name>
    <dbReference type="NCBI Taxonomy" id="36200"/>
    <lineage>
        <taxon>Eukaryota</taxon>
        <taxon>Metazoa</taxon>
        <taxon>Chordata</taxon>
        <taxon>Craniata</taxon>
        <taxon>Vertebrata</taxon>
        <taxon>Euteleostomi</taxon>
        <taxon>Actinopterygii</taxon>
        <taxon>Neopterygii</taxon>
        <taxon>Teleostei</taxon>
        <taxon>Neoteleostei</taxon>
        <taxon>Acanthomorphata</taxon>
        <taxon>Eupercaria</taxon>
        <taxon>Perciformes</taxon>
        <taxon>Notothenioidei</taxon>
        <taxon>Nototheniidae</taxon>
        <taxon>Dissostichus</taxon>
    </lineage>
</organism>